<gene>
    <name evidence="1" type="ORF">B0T23DRAFT_36134</name>
</gene>
<keyword evidence="2" id="KW-1185">Reference proteome</keyword>
<accession>A0AAJ0IGU3</accession>
<sequence>MTHRERESRKRHWKPQASSVLFGNPAFASPDSWVVVMVQGEAAQWSLNPFSCARLCCGPGNNHKSNDLYTLSNRCWNCRVRISNSGCRKLKRSRDDGYMEWHGMAPVVCTSDTDVKLEKARCRTPCDVETGIPHLILSQFQGRNARHIQHPTASGALLVIDKWAESKTTYTRNLVRQKSSFVSRARPYCRVVNWMGGA</sequence>
<comment type="caution">
    <text evidence="1">The sequence shown here is derived from an EMBL/GenBank/DDBJ whole genome shotgun (WGS) entry which is preliminary data.</text>
</comment>
<protein>
    <submittedName>
        <fullName evidence="1">Uncharacterized protein</fullName>
    </submittedName>
</protein>
<organism evidence="1 2">
    <name type="scientific">Neurospora hispaniola</name>
    <dbReference type="NCBI Taxonomy" id="588809"/>
    <lineage>
        <taxon>Eukaryota</taxon>
        <taxon>Fungi</taxon>
        <taxon>Dikarya</taxon>
        <taxon>Ascomycota</taxon>
        <taxon>Pezizomycotina</taxon>
        <taxon>Sordariomycetes</taxon>
        <taxon>Sordariomycetidae</taxon>
        <taxon>Sordariales</taxon>
        <taxon>Sordariaceae</taxon>
        <taxon>Neurospora</taxon>
    </lineage>
</organism>
<evidence type="ECO:0000313" key="1">
    <source>
        <dbReference type="EMBL" id="KAK3500142.1"/>
    </source>
</evidence>
<dbReference type="AlphaFoldDB" id="A0AAJ0IGU3"/>
<dbReference type="EMBL" id="JAULSX010000001">
    <property type="protein sequence ID" value="KAK3500142.1"/>
    <property type="molecule type" value="Genomic_DNA"/>
</dbReference>
<dbReference type="GeneID" id="87873905"/>
<name>A0AAJ0IGU3_9PEZI</name>
<reference evidence="1 2" key="1">
    <citation type="journal article" date="2023" name="Mol. Phylogenet. Evol.">
        <title>Genome-scale phylogeny and comparative genomics of the fungal order Sordariales.</title>
        <authorList>
            <person name="Hensen N."/>
            <person name="Bonometti L."/>
            <person name="Westerberg I."/>
            <person name="Brannstrom I.O."/>
            <person name="Guillou S."/>
            <person name="Cros-Aarteil S."/>
            <person name="Calhoun S."/>
            <person name="Haridas S."/>
            <person name="Kuo A."/>
            <person name="Mondo S."/>
            <person name="Pangilinan J."/>
            <person name="Riley R."/>
            <person name="LaButti K."/>
            <person name="Andreopoulos B."/>
            <person name="Lipzen A."/>
            <person name="Chen C."/>
            <person name="Yan M."/>
            <person name="Daum C."/>
            <person name="Ng V."/>
            <person name="Clum A."/>
            <person name="Steindorff A."/>
            <person name="Ohm R.A."/>
            <person name="Martin F."/>
            <person name="Silar P."/>
            <person name="Natvig D.O."/>
            <person name="Lalanne C."/>
            <person name="Gautier V."/>
            <person name="Ament-Velasquez S.L."/>
            <person name="Kruys A."/>
            <person name="Hutchinson M.I."/>
            <person name="Powell A.J."/>
            <person name="Barry K."/>
            <person name="Miller A.N."/>
            <person name="Grigoriev I.V."/>
            <person name="Debuchy R."/>
            <person name="Gladieux P."/>
            <person name="Hiltunen Thoren M."/>
            <person name="Johannesson H."/>
        </authorList>
    </citation>
    <scope>NUCLEOTIDE SEQUENCE [LARGE SCALE GENOMIC DNA]</scope>
    <source>
        <strain evidence="1 2">FGSC 10403</strain>
    </source>
</reference>
<evidence type="ECO:0000313" key="2">
    <source>
        <dbReference type="Proteomes" id="UP001285908"/>
    </source>
</evidence>
<dbReference type="Proteomes" id="UP001285908">
    <property type="component" value="Unassembled WGS sequence"/>
</dbReference>
<dbReference type="RefSeq" id="XP_062697775.1">
    <property type="nucleotide sequence ID" value="XM_062836283.1"/>
</dbReference>
<proteinExistence type="predicted"/>